<protein>
    <recommendedName>
        <fullName evidence="5">Mandelate racemase/muconate lactonizing enzyme C-terminal domain-containing protein</fullName>
    </recommendedName>
</protein>
<keyword evidence="2" id="KW-0479">Metal-binding</keyword>
<dbReference type="OrthoDB" id="14161at2759"/>
<dbReference type="InterPro" id="IPR018110">
    <property type="entry name" value="Mandel_Rmase/mucon_lact_enz_CS"/>
</dbReference>
<dbReference type="GO" id="GO:0000287">
    <property type="term" value="F:magnesium ion binding"/>
    <property type="evidence" value="ECO:0007669"/>
    <property type="project" value="TreeGrafter"/>
</dbReference>
<gene>
    <name evidence="6" type="ORF">VHEMI07400</name>
</gene>
<dbReference type="SUPFAM" id="SSF51604">
    <property type="entry name" value="Enolase C-terminal domain-like"/>
    <property type="match status" value="1"/>
</dbReference>
<dbReference type="PANTHER" id="PTHR13794">
    <property type="entry name" value="ENOLASE SUPERFAMILY, MANDELATE RACEMASE"/>
    <property type="match status" value="1"/>
</dbReference>
<dbReference type="InterPro" id="IPR046945">
    <property type="entry name" value="RHMD-like"/>
</dbReference>
<dbReference type="Proteomes" id="UP000039046">
    <property type="component" value="Unassembled WGS sequence"/>
</dbReference>
<dbReference type="EMBL" id="CDHN01000004">
    <property type="protein sequence ID" value="CEJ91707.1"/>
    <property type="molecule type" value="Genomic_DNA"/>
</dbReference>
<dbReference type="PROSITE" id="PS00909">
    <property type="entry name" value="MR_MLE_2"/>
    <property type="match status" value="1"/>
</dbReference>
<dbReference type="SFLD" id="SFLDS00001">
    <property type="entry name" value="Enolase"/>
    <property type="match status" value="1"/>
</dbReference>
<sequence>MNPGPNYSAAYVALRTNTAIKGYGISFTIGRGNDLCTTAASMIAERLIGKTLGELTDNMGATWRHLVSDSQLRWVGPEKGVIHLGLSACVNALWDLWGRYLDKPVWKLVSDMSPEEFVRCIDFRYILDVITPQEGVKLLKEQEATKAARVEDAKKNRAVPAYTTQAGWLGFSDERMVDLIQQNLGAGMNKFKFKVGGDLESDRRRLKLARDTIGYDSMLMVDANQVWSVPEAIDYMVQLAEFKPVFIEEPTSPDDILGHAKIRQALKPYGVGVATGEHCQNRVMFKQLLEAGSIDYCQIDACRLGGVNEVLAVLLMAKKFNVPIVPHSGGIGLNEYTQHLALLNYVCVSGKKSLLEHINSFHEVLLHPVQTKDGHFVTPWEAGYSVEYKAEAVAKYEYPTGSFWTTEQGLAIREGPRV</sequence>
<feature type="domain" description="Mandelate racemase/muconate lactonizing enzyme C-terminal" evidence="5">
    <location>
        <begin position="173"/>
        <end position="269"/>
    </location>
</feature>
<evidence type="ECO:0000259" key="5">
    <source>
        <dbReference type="SMART" id="SM00922"/>
    </source>
</evidence>
<dbReference type="GO" id="GO:0016052">
    <property type="term" value="P:carbohydrate catabolic process"/>
    <property type="evidence" value="ECO:0007669"/>
    <property type="project" value="TreeGrafter"/>
</dbReference>
<dbReference type="FunFam" id="3.20.20.120:FF:000007">
    <property type="entry name" value="Mitochondrial enolase superfamily member 1"/>
    <property type="match status" value="1"/>
</dbReference>
<dbReference type="AlphaFoldDB" id="A0A0A1TMX3"/>
<name>A0A0A1TMX3_9HYPO</name>
<dbReference type="InterPro" id="IPR036849">
    <property type="entry name" value="Enolase-like_C_sf"/>
</dbReference>
<dbReference type="InterPro" id="IPR029065">
    <property type="entry name" value="Enolase_C-like"/>
</dbReference>
<dbReference type="Gene3D" id="3.20.20.120">
    <property type="entry name" value="Enolase-like C-terminal domain"/>
    <property type="match status" value="1"/>
</dbReference>
<keyword evidence="7" id="KW-1185">Reference proteome</keyword>
<dbReference type="SFLD" id="SFLDG00179">
    <property type="entry name" value="mandelate_racemase"/>
    <property type="match status" value="1"/>
</dbReference>
<dbReference type="GO" id="GO:0016836">
    <property type="term" value="F:hydro-lyase activity"/>
    <property type="evidence" value="ECO:0007669"/>
    <property type="project" value="TreeGrafter"/>
</dbReference>
<dbReference type="HOGENOM" id="CLU_030273_2_0_1"/>
<comment type="cofactor">
    <cofactor evidence="1">
        <name>Mg(2+)</name>
        <dbReference type="ChEBI" id="CHEBI:18420"/>
    </cofactor>
</comment>
<evidence type="ECO:0000256" key="3">
    <source>
        <dbReference type="ARBA" id="ARBA00022842"/>
    </source>
</evidence>
<keyword evidence="4" id="KW-0456">Lyase</keyword>
<dbReference type="STRING" id="1531966.A0A0A1TMX3"/>
<evidence type="ECO:0000313" key="6">
    <source>
        <dbReference type="EMBL" id="CEJ91707.1"/>
    </source>
</evidence>
<dbReference type="GO" id="GO:0009063">
    <property type="term" value="P:amino acid catabolic process"/>
    <property type="evidence" value="ECO:0007669"/>
    <property type="project" value="InterPro"/>
</dbReference>
<dbReference type="Gene3D" id="3.30.390.10">
    <property type="entry name" value="Enolase-like, N-terminal domain"/>
    <property type="match status" value="1"/>
</dbReference>
<evidence type="ECO:0000256" key="2">
    <source>
        <dbReference type="ARBA" id="ARBA00022723"/>
    </source>
</evidence>
<dbReference type="Pfam" id="PF13378">
    <property type="entry name" value="MR_MLE_C"/>
    <property type="match status" value="1"/>
</dbReference>
<proteinExistence type="predicted"/>
<dbReference type="SMART" id="SM00922">
    <property type="entry name" value="MR_MLE"/>
    <property type="match status" value="1"/>
</dbReference>
<dbReference type="SUPFAM" id="SSF54826">
    <property type="entry name" value="Enolase N-terminal domain-like"/>
    <property type="match status" value="1"/>
</dbReference>
<organism evidence="6 7">
    <name type="scientific">[Torrubiella] hemipterigena</name>
    <dbReference type="NCBI Taxonomy" id="1531966"/>
    <lineage>
        <taxon>Eukaryota</taxon>
        <taxon>Fungi</taxon>
        <taxon>Dikarya</taxon>
        <taxon>Ascomycota</taxon>
        <taxon>Pezizomycotina</taxon>
        <taxon>Sordariomycetes</taxon>
        <taxon>Hypocreomycetidae</taxon>
        <taxon>Hypocreales</taxon>
        <taxon>Clavicipitaceae</taxon>
        <taxon>Clavicipitaceae incertae sedis</taxon>
        <taxon>'Torrubiella' clade</taxon>
    </lineage>
</organism>
<evidence type="ECO:0000313" key="7">
    <source>
        <dbReference type="Proteomes" id="UP000039046"/>
    </source>
</evidence>
<dbReference type="InterPro" id="IPR029017">
    <property type="entry name" value="Enolase-like_N"/>
</dbReference>
<keyword evidence="3" id="KW-0460">Magnesium</keyword>
<evidence type="ECO:0000256" key="4">
    <source>
        <dbReference type="ARBA" id="ARBA00023239"/>
    </source>
</evidence>
<dbReference type="PANTHER" id="PTHR13794:SF58">
    <property type="entry name" value="MITOCHONDRIAL ENOLASE SUPERFAMILY MEMBER 1"/>
    <property type="match status" value="1"/>
</dbReference>
<accession>A0A0A1TMX3</accession>
<dbReference type="InterPro" id="IPR013342">
    <property type="entry name" value="Mandelate_racemase_C"/>
</dbReference>
<evidence type="ECO:0000256" key="1">
    <source>
        <dbReference type="ARBA" id="ARBA00001946"/>
    </source>
</evidence>
<reference evidence="6 7" key="1">
    <citation type="journal article" date="2015" name="Genome Announc.">
        <title>Draft Genome Sequence and Gene Annotation of the Entomopathogenic Fungus Verticillium hemipterigenum.</title>
        <authorList>
            <person name="Horn F."/>
            <person name="Habel A."/>
            <person name="Scharf D.H."/>
            <person name="Dworschak J."/>
            <person name="Brakhage A.A."/>
            <person name="Guthke R."/>
            <person name="Hertweck C."/>
            <person name="Linde J."/>
        </authorList>
    </citation>
    <scope>NUCLEOTIDE SEQUENCE [LARGE SCALE GENOMIC DNA]</scope>
</reference>